<dbReference type="Proteomes" id="UP000823883">
    <property type="component" value="Unassembled WGS sequence"/>
</dbReference>
<dbReference type="InterPro" id="IPR041879">
    <property type="entry name" value="YvgL-like_PBP2"/>
</dbReference>
<keyword evidence="3 5" id="KW-0479">Metal-binding</keyword>
<feature type="binding site" evidence="5">
    <location>
        <position position="68"/>
    </location>
    <ligand>
        <name>molybdate</name>
        <dbReference type="ChEBI" id="CHEBI:36264"/>
    </ligand>
</feature>
<evidence type="ECO:0000256" key="3">
    <source>
        <dbReference type="ARBA" id="ARBA00022723"/>
    </source>
</evidence>
<feature type="region of interest" description="Disordered" evidence="6">
    <location>
        <begin position="28"/>
        <end position="57"/>
    </location>
</feature>
<dbReference type="CDD" id="cd13537">
    <property type="entry name" value="PBP2_YvgL_like"/>
    <property type="match status" value="1"/>
</dbReference>
<evidence type="ECO:0000256" key="2">
    <source>
        <dbReference type="ARBA" id="ARBA00022505"/>
    </source>
</evidence>
<feature type="binding site" evidence="5">
    <location>
        <position position="204"/>
    </location>
    <ligand>
        <name>molybdate</name>
        <dbReference type="ChEBI" id="CHEBI:36264"/>
    </ligand>
</feature>
<dbReference type="GO" id="GO:0030973">
    <property type="term" value="F:molybdate ion binding"/>
    <property type="evidence" value="ECO:0007669"/>
    <property type="project" value="UniProtKB-ARBA"/>
</dbReference>
<dbReference type="AlphaFoldDB" id="A0A9D2PD83"/>
<evidence type="ECO:0000313" key="8">
    <source>
        <dbReference type="EMBL" id="HJC47360.1"/>
    </source>
</evidence>
<evidence type="ECO:0000256" key="6">
    <source>
        <dbReference type="SAM" id="MobiDB-lite"/>
    </source>
</evidence>
<dbReference type="EMBL" id="DWWL01000028">
    <property type="protein sequence ID" value="HJC47360.1"/>
    <property type="molecule type" value="Genomic_DNA"/>
</dbReference>
<organism evidence="8 9">
    <name type="scientific">Candidatus Lachnoclostridium pullistercoris</name>
    <dbReference type="NCBI Taxonomy" id="2838632"/>
    <lineage>
        <taxon>Bacteria</taxon>
        <taxon>Bacillati</taxon>
        <taxon>Bacillota</taxon>
        <taxon>Clostridia</taxon>
        <taxon>Lachnospirales</taxon>
        <taxon>Lachnospiraceae</taxon>
    </lineage>
</organism>
<feature type="chain" id="PRO_5039600662" evidence="7">
    <location>
        <begin position="23"/>
        <end position="289"/>
    </location>
</feature>
<accession>A0A9D2PD83</accession>
<dbReference type="PANTHER" id="PTHR30632">
    <property type="entry name" value="MOLYBDATE-BINDING PERIPLASMIC PROTEIN"/>
    <property type="match status" value="1"/>
</dbReference>
<feature type="binding site" evidence="5">
    <location>
        <position position="222"/>
    </location>
    <ligand>
        <name>molybdate</name>
        <dbReference type="ChEBI" id="CHEBI:36264"/>
    </ligand>
</feature>
<dbReference type="InterPro" id="IPR005950">
    <property type="entry name" value="ModA"/>
</dbReference>
<dbReference type="GO" id="GO:0015689">
    <property type="term" value="P:molybdate ion transport"/>
    <property type="evidence" value="ECO:0007669"/>
    <property type="project" value="InterPro"/>
</dbReference>
<proteinExistence type="inferred from homology"/>
<evidence type="ECO:0000256" key="7">
    <source>
        <dbReference type="SAM" id="SignalP"/>
    </source>
</evidence>
<evidence type="ECO:0000256" key="1">
    <source>
        <dbReference type="ARBA" id="ARBA00009175"/>
    </source>
</evidence>
<keyword evidence="2 5" id="KW-0500">Molybdenum</keyword>
<feature type="binding site" evidence="5">
    <location>
        <position position="177"/>
    </location>
    <ligand>
        <name>molybdate</name>
        <dbReference type="ChEBI" id="CHEBI:36264"/>
    </ligand>
</feature>
<comment type="caution">
    <text evidence="8">The sequence shown here is derived from an EMBL/GenBank/DDBJ whole genome shotgun (WGS) entry which is preliminary data.</text>
</comment>
<comment type="similarity">
    <text evidence="1">Belongs to the bacterial solute-binding protein ModA family.</text>
</comment>
<evidence type="ECO:0000256" key="5">
    <source>
        <dbReference type="PIRSR" id="PIRSR004846-1"/>
    </source>
</evidence>
<keyword evidence="4 7" id="KW-0732">Signal</keyword>
<sequence>MGKNRWVQVVIAMAMAAGMALAGCSGQSETKSVQESESAQETETESQAAQDTPETEEQTEILVAAAASLKNAYEEELIPMFQEEHPEIAVTGTYDSSGKLQTQIEEGLEADVFMSAATAQMDALNEEGLIQTDTIVNLLENKIVLIAPASGGEELNSFEDIVKAQSIALGDPASVPAGQYAREALTSLGLWDQIQDRVSFGTNVTEVLNQVAASSADAGIVYATDAASMPEDVRVIGEAPEGSLAEPVIYPVAVTASSAHPEEARAFVDFLQTEEAMEVFESYGFADGR</sequence>
<dbReference type="InterPro" id="IPR050682">
    <property type="entry name" value="ModA/WtpA"/>
</dbReference>
<dbReference type="GO" id="GO:0046872">
    <property type="term" value="F:metal ion binding"/>
    <property type="evidence" value="ECO:0007669"/>
    <property type="project" value="UniProtKB-KW"/>
</dbReference>
<evidence type="ECO:0000313" key="9">
    <source>
        <dbReference type="Proteomes" id="UP000823883"/>
    </source>
</evidence>
<dbReference type="GO" id="GO:1901359">
    <property type="term" value="F:tungstate binding"/>
    <property type="evidence" value="ECO:0007669"/>
    <property type="project" value="UniProtKB-ARBA"/>
</dbReference>
<feature type="binding site" evidence="5">
    <location>
        <position position="97"/>
    </location>
    <ligand>
        <name>molybdate</name>
        <dbReference type="ChEBI" id="CHEBI:36264"/>
    </ligand>
</feature>
<reference evidence="8" key="2">
    <citation type="submission" date="2021-04" db="EMBL/GenBank/DDBJ databases">
        <authorList>
            <person name="Gilroy R."/>
        </authorList>
    </citation>
    <scope>NUCLEOTIDE SEQUENCE</scope>
    <source>
        <strain evidence="8">CHK183-5548</strain>
    </source>
</reference>
<dbReference type="Pfam" id="PF13531">
    <property type="entry name" value="SBP_bac_11"/>
    <property type="match status" value="1"/>
</dbReference>
<dbReference type="FunFam" id="3.40.190.10:FF:000035">
    <property type="entry name" value="Molybdate ABC transporter substrate-binding protein"/>
    <property type="match status" value="1"/>
</dbReference>
<dbReference type="PROSITE" id="PS51257">
    <property type="entry name" value="PROKAR_LIPOPROTEIN"/>
    <property type="match status" value="1"/>
</dbReference>
<protein>
    <submittedName>
        <fullName evidence="8">Molybdate ABC transporter substrate-binding protein</fullName>
    </submittedName>
</protein>
<gene>
    <name evidence="8" type="primary">modA</name>
    <name evidence="8" type="ORF">IAA04_04850</name>
</gene>
<dbReference type="SUPFAM" id="SSF53850">
    <property type="entry name" value="Periplasmic binding protein-like II"/>
    <property type="match status" value="1"/>
</dbReference>
<dbReference type="NCBIfam" id="TIGR01256">
    <property type="entry name" value="modA"/>
    <property type="match status" value="1"/>
</dbReference>
<name>A0A9D2PD83_9FIRM</name>
<dbReference type="PANTHER" id="PTHR30632:SF0">
    <property type="entry name" value="SULFATE-BINDING PROTEIN"/>
    <property type="match status" value="1"/>
</dbReference>
<dbReference type="PIRSF" id="PIRSF004846">
    <property type="entry name" value="ModA"/>
    <property type="match status" value="1"/>
</dbReference>
<feature type="signal peptide" evidence="7">
    <location>
        <begin position="1"/>
        <end position="22"/>
    </location>
</feature>
<evidence type="ECO:0000256" key="4">
    <source>
        <dbReference type="ARBA" id="ARBA00022729"/>
    </source>
</evidence>
<reference evidence="8" key="1">
    <citation type="journal article" date="2021" name="PeerJ">
        <title>Extensive microbial diversity within the chicken gut microbiome revealed by metagenomics and culture.</title>
        <authorList>
            <person name="Gilroy R."/>
            <person name="Ravi A."/>
            <person name="Getino M."/>
            <person name="Pursley I."/>
            <person name="Horton D.L."/>
            <person name="Alikhan N.F."/>
            <person name="Baker D."/>
            <person name="Gharbi K."/>
            <person name="Hall N."/>
            <person name="Watson M."/>
            <person name="Adriaenssens E.M."/>
            <person name="Foster-Nyarko E."/>
            <person name="Jarju S."/>
            <person name="Secka A."/>
            <person name="Antonio M."/>
            <person name="Oren A."/>
            <person name="Chaudhuri R.R."/>
            <person name="La Ragione R."/>
            <person name="Hildebrand F."/>
            <person name="Pallen M.J."/>
        </authorList>
    </citation>
    <scope>NUCLEOTIDE SEQUENCE</scope>
    <source>
        <strain evidence="8">CHK183-5548</strain>
    </source>
</reference>
<dbReference type="Gene3D" id="3.40.190.10">
    <property type="entry name" value="Periplasmic binding protein-like II"/>
    <property type="match status" value="2"/>
</dbReference>